<sequence length="384" mass="42412">MPDSRLEAFLAGEKALSSKPPPQESSSTMAPLTNTQVPLAFASCSIGCKPSHTLPKKLQAIASAGFTAIELSMPDIVAFANLHLRPHKQGDTASDSFGPRDYDDLAEAAKVIKTQCDAQGLKILILQPFANFEGWPADSPERKDAFERLAGWMRIMEAAGTDMLQVGSSDSPAEKIGTDRERFVSDLRELADRLATKGFRCAYENWCWSTHAPDWKDVWDICQKVDRENFGLCLDTFQSAGGEYADPTTPSGLLSDGRDASQLQADWRASCQTLASSIPASKIFFLQISDAYRMDPPLEDKADSNGMRPRARWSSAYRPVPYQGYLPCADFARAVLQTGFRGYFSYEVFDQGPDGKGKDYEMGEFAREAMGTQERLLRECEEGS</sequence>
<comment type="caution">
    <text evidence="2">The sequence shown here is derived from an EMBL/GenBank/DDBJ whole genome shotgun (WGS) entry which is preliminary data.</text>
</comment>
<accession>A0AB34KZE2</accession>
<dbReference type="PANTHER" id="PTHR12110:SF56">
    <property type="entry name" value="DEHYDRATASE, PUTATIVE (AFU_ORTHOLOGUE AFUA_6G08740)-RELATED"/>
    <property type="match status" value="1"/>
</dbReference>
<proteinExistence type="predicted"/>
<evidence type="ECO:0000259" key="1">
    <source>
        <dbReference type="Pfam" id="PF01261"/>
    </source>
</evidence>
<feature type="domain" description="Xylose isomerase-like TIM barrel" evidence="1">
    <location>
        <begin position="58"/>
        <end position="354"/>
    </location>
</feature>
<dbReference type="InterPro" id="IPR050312">
    <property type="entry name" value="IolE/XylAMocC-like"/>
</dbReference>
<dbReference type="InterPro" id="IPR036237">
    <property type="entry name" value="Xyl_isomerase-like_sf"/>
</dbReference>
<reference evidence="2 3" key="1">
    <citation type="journal article" date="2020" name="Microbiol. Resour. Announc.">
        <title>Draft Genome Sequence of a Cladosporium Species Isolated from the Mesophotic Ascidian Didemnum maculosum.</title>
        <authorList>
            <person name="Gioti A."/>
            <person name="Siaperas R."/>
            <person name="Nikolaivits E."/>
            <person name="Le Goff G."/>
            <person name="Ouazzani J."/>
            <person name="Kotoulas G."/>
            <person name="Topakas E."/>
        </authorList>
    </citation>
    <scope>NUCLEOTIDE SEQUENCE [LARGE SCALE GENOMIC DNA]</scope>
    <source>
        <strain evidence="2 3">TM138-S3</strain>
    </source>
</reference>
<dbReference type="InterPro" id="IPR013022">
    <property type="entry name" value="Xyl_isomerase-like_TIM-brl"/>
</dbReference>
<dbReference type="SUPFAM" id="SSF51658">
    <property type="entry name" value="Xylose isomerase-like"/>
    <property type="match status" value="1"/>
</dbReference>
<dbReference type="EMBL" id="JAAQHG020000007">
    <property type="protein sequence ID" value="KAL1588499.1"/>
    <property type="molecule type" value="Genomic_DNA"/>
</dbReference>
<dbReference type="Proteomes" id="UP000803884">
    <property type="component" value="Unassembled WGS sequence"/>
</dbReference>
<organism evidence="2 3">
    <name type="scientific">Cladosporium halotolerans</name>
    <dbReference type="NCBI Taxonomy" id="1052096"/>
    <lineage>
        <taxon>Eukaryota</taxon>
        <taxon>Fungi</taxon>
        <taxon>Dikarya</taxon>
        <taxon>Ascomycota</taxon>
        <taxon>Pezizomycotina</taxon>
        <taxon>Dothideomycetes</taxon>
        <taxon>Dothideomycetidae</taxon>
        <taxon>Cladosporiales</taxon>
        <taxon>Cladosporiaceae</taxon>
        <taxon>Cladosporium</taxon>
    </lineage>
</organism>
<dbReference type="Pfam" id="PF01261">
    <property type="entry name" value="AP_endonuc_2"/>
    <property type="match status" value="1"/>
</dbReference>
<gene>
    <name evidence="2" type="ORF">WHR41_02873</name>
</gene>
<dbReference type="Gene3D" id="3.20.20.150">
    <property type="entry name" value="Divalent-metal-dependent TIM barrel enzymes"/>
    <property type="match status" value="1"/>
</dbReference>
<dbReference type="AlphaFoldDB" id="A0AB34KZE2"/>
<keyword evidence="3" id="KW-1185">Reference proteome</keyword>
<protein>
    <recommendedName>
        <fullName evidence="1">Xylose isomerase-like TIM barrel domain-containing protein</fullName>
    </recommendedName>
</protein>
<dbReference type="GeneID" id="96004317"/>
<evidence type="ECO:0000313" key="3">
    <source>
        <dbReference type="Proteomes" id="UP000803884"/>
    </source>
</evidence>
<dbReference type="RefSeq" id="XP_069231604.1">
    <property type="nucleotide sequence ID" value="XM_069371479.1"/>
</dbReference>
<evidence type="ECO:0000313" key="2">
    <source>
        <dbReference type="EMBL" id="KAL1588499.1"/>
    </source>
</evidence>
<dbReference type="PANTHER" id="PTHR12110">
    <property type="entry name" value="HYDROXYPYRUVATE ISOMERASE"/>
    <property type="match status" value="1"/>
</dbReference>
<name>A0AB34KZE2_9PEZI</name>